<evidence type="ECO:0000313" key="2">
    <source>
        <dbReference type="Proteomes" id="UP001500503"/>
    </source>
</evidence>
<dbReference type="Proteomes" id="UP001500503">
    <property type="component" value="Unassembled WGS sequence"/>
</dbReference>
<name>A0ABP8QMB6_9ACTN</name>
<comment type="caution">
    <text evidence="1">The sequence shown here is derived from an EMBL/GenBank/DDBJ whole genome shotgun (WGS) entry which is preliminary data.</text>
</comment>
<keyword evidence="2" id="KW-1185">Reference proteome</keyword>
<proteinExistence type="predicted"/>
<dbReference type="EMBL" id="BAABHF010000039">
    <property type="protein sequence ID" value="GAA4506374.1"/>
    <property type="molecule type" value="Genomic_DNA"/>
</dbReference>
<organism evidence="1 2">
    <name type="scientific">Actinoallomurus oryzae</name>
    <dbReference type="NCBI Taxonomy" id="502180"/>
    <lineage>
        <taxon>Bacteria</taxon>
        <taxon>Bacillati</taxon>
        <taxon>Actinomycetota</taxon>
        <taxon>Actinomycetes</taxon>
        <taxon>Streptosporangiales</taxon>
        <taxon>Thermomonosporaceae</taxon>
        <taxon>Actinoallomurus</taxon>
    </lineage>
</organism>
<accession>A0ABP8QMB6</accession>
<protein>
    <submittedName>
        <fullName evidence="1">Uncharacterized protein</fullName>
    </submittedName>
</protein>
<evidence type="ECO:0000313" key="1">
    <source>
        <dbReference type="EMBL" id="GAA4506374.1"/>
    </source>
</evidence>
<sequence>MFPGYRVVFSAGRRTCRVFVRAPRPLIADIEDRARRALTVATCLPASWWDLQSVVAEETWKFIYLRRYDDDDWTVL</sequence>
<reference evidence="2" key="1">
    <citation type="journal article" date="2019" name="Int. J. Syst. Evol. Microbiol.">
        <title>The Global Catalogue of Microorganisms (GCM) 10K type strain sequencing project: providing services to taxonomists for standard genome sequencing and annotation.</title>
        <authorList>
            <consortium name="The Broad Institute Genomics Platform"/>
            <consortium name="The Broad Institute Genome Sequencing Center for Infectious Disease"/>
            <person name="Wu L."/>
            <person name="Ma J."/>
        </authorList>
    </citation>
    <scope>NUCLEOTIDE SEQUENCE [LARGE SCALE GENOMIC DNA]</scope>
    <source>
        <strain evidence="2">JCM 17933</strain>
    </source>
</reference>
<gene>
    <name evidence="1" type="ORF">GCM10023191_063360</name>
</gene>